<reference evidence="2" key="2">
    <citation type="submission" date="2015-03" db="EMBL/GenBank/DDBJ databases">
        <title>Genome sequence of Paenibacillus beijingensis strain DSM 24997T.</title>
        <authorList>
            <person name="Kwak Y."/>
            <person name="Shin J.-H."/>
        </authorList>
    </citation>
    <scope>NUCLEOTIDE SEQUENCE [LARGE SCALE GENOMIC DNA]</scope>
    <source>
        <strain evidence="2">DSM 24997</strain>
    </source>
</reference>
<accession>A0A0D5NGM3</accession>
<evidence type="ECO:0000313" key="1">
    <source>
        <dbReference type="EMBL" id="AJY74270.1"/>
    </source>
</evidence>
<sequence length="75" mass="8315">MVYLALSPAAFSGIVHPGYPERMLLSAMPRHSRTPLMKKESGFLFGEILAVLTMEGHTQCDISLFNPTGFEMITK</sequence>
<organism evidence="1 2">
    <name type="scientific">Paenibacillus beijingensis</name>
    <dbReference type="NCBI Taxonomy" id="1126833"/>
    <lineage>
        <taxon>Bacteria</taxon>
        <taxon>Bacillati</taxon>
        <taxon>Bacillota</taxon>
        <taxon>Bacilli</taxon>
        <taxon>Bacillales</taxon>
        <taxon>Paenibacillaceae</taxon>
        <taxon>Paenibacillus</taxon>
    </lineage>
</organism>
<keyword evidence="2" id="KW-1185">Reference proteome</keyword>
<proteinExistence type="predicted"/>
<protein>
    <submittedName>
        <fullName evidence="1">Uncharacterized protein</fullName>
    </submittedName>
</protein>
<dbReference type="PATRIC" id="fig|1126833.4.peg.1379"/>
<reference evidence="1 2" key="1">
    <citation type="journal article" date="2015" name="J. Biotechnol.">
        <title>Complete genome sequence of Paenibacillus beijingensis 7188(T) (=DSM 24997(T)), a novel rhizobacterium from jujube garden soil.</title>
        <authorList>
            <person name="Kwak Y."/>
            <person name="Shin J.H."/>
        </authorList>
    </citation>
    <scope>NUCLEOTIDE SEQUENCE [LARGE SCALE GENOMIC DNA]</scope>
    <source>
        <strain evidence="1 2">DSM 24997</strain>
    </source>
</reference>
<name>A0A0D5NGM3_9BACL</name>
<dbReference type="RefSeq" id="WP_045669706.1">
    <property type="nucleotide sequence ID" value="NZ_CP011058.1"/>
</dbReference>
<dbReference type="AlphaFoldDB" id="A0A0D5NGM3"/>
<dbReference type="EMBL" id="CP011058">
    <property type="protein sequence ID" value="AJY74270.1"/>
    <property type="molecule type" value="Genomic_DNA"/>
</dbReference>
<evidence type="ECO:0000313" key="2">
    <source>
        <dbReference type="Proteomes" id="UP000032633"/>
    </source>
</evidence>
<dbReference type="HOGENOM" id="CLU_2667601_0_0_9"/>
<gene>
    <name evidence="1" type="ORF">VN24_06350</name>
</gene>
<dbReference type="Proteomes" id="UP000032633">
    <property type="component" value="Chromosome"/>
</dbReference>
<dbReference type="KEGG" id="pbj:VN24_06350"/>